<dbReference type="InterPro" id="IPR047951">
    <property type="entry name" value="Transpos_ISL3"/>
</dbReference>
<dbReference type="PANTHER" id="PTHR33498">
    <property type="entry name" value="TRANSPOSASE FOR INSERTION SEQUENCE ELEMENT IS1557"/>
    <property type="match status" value="1"/>
</dbReference>
<feature type="non-terminal residue" evidence="2">
    <location>
        <position position="1"/>
    </location>
</feature>
<sequence>TPGFSQVQHTEIPYVRPLSPRKLAKYIGICLTDIVDTRERKYLQALLDNIAELRVVRKLVQIFKTMLARGRGNIKRWIDFVLRSKYKLTGLRTFARGLSRDIDAVKNGIEMSWSNGPLEGHVNRIKSIKR</sequence>
<dbReference type="InterPro" id="IPR002560">
    <property type="entry name" value="Transposase_DDE"/>
</dbReference>
<comment type="caution">
    <text evidence="2">The sequence shown here is derived from an EMBL/GenBank/DDBJ whole genome shotgun (WGS) entry which is preliminary data.</text>
</comment>
<dbReference type="Pfam" id="PF01610">
    <property type="entry name" value="DDE_Tnp_ISL3"/>
    <property type="match status" value="1"/>
</dbReference>
<organism evidence="2">
    <name type="scientific">marine sediment metagenome</name>
    <dbReference type="NCBI Taxonomy" id="412755"/>
    <lineage>
        <taxon>unclassified sequences</taxon>
        <taxon>metagenomes</taxon>
        <taxon>ecological metagenomes</taxon>
    </lineage>
</organism>
<accession>X1GRV8</accession>
<dbReference type="PANTHER" id="PTHR33498:SF1">
    <property type="entry name" value="TRANSPOSASE FOR INSERTION SEQUENCE ELEMENT IS1557"/>
    <property type="match status" value="1"/>
</dbReference>
<dbReference type="AlphaFoldDB" id="X1GRV8"/>
<dbReference type="EMBL" id="BARU01021382">
    <property type="protein sequence ID" value="GAH59907.1"/>
    <property type="molecule type" value="Genomic_DNA"/>
</dbReference>
<proteinExistence type="predicted"/>
<protein>
    <recommendedName>
        <fullName evidence="1">Transposase IS204/IS1001/IS1096/IS1165 DDE domain-containing protein</fullName>
    </recommendedName>
</protein>
<gene>
    <name evidence="2" type="ORF">S03H2_35002</name>
</gene>
<evidence type="ECO:0000313" key="2">
    <source>
        <dbReference type="EMBL" id="GAH59907.1"/>
    </source>
</evidence>
<name>X1GRV8_9ZZZZ</name>
<feature type="domain" description="Transposase IS204/IS1001/IS1096/IS1165 DDE" evidence="1">
    <location>
        <begin position="37"/>
        <end position="130"/>
    </location>
</feature>
<reference evidence="2" key="1">
    <citation type="journal article" date="2014" name="Front. Microbiol.">
        <title>High frequency of phylogenetically diverse reductive dehalogenase-homologous genes in deep subseafloor sedimentary metagenomes.</title>
        <authorList>
            <person name="Kawai M."/>
            <person name="Futagami T."/>
            <person name="Toyoda A."/>
            <person name="Takaki Y."/>
            <person name="Nishi S."/>
            <person name="Hori S."/>
            <person name="Arai W."/>
            <person name="Tsubouchi T."/>
            <person name="Morono Y."/>
            <person name="Uchiyama I."/>
            <person name="Ito T."/>
            <person name="Fujiyama A."/>
            <person name="Inagaki F."/>
            <person name="Takami H."/>
        </authorList>
    </citation>
    <scope>NUCLEOTIDE SEQUENCE</scope>
    <source>
        <strain evidence="2">Expedition CK06-06</strain>
    </source>
</reference>
<evidence type="ECO:0000259" key="1">
    <source>
        <dbReference type="Pfam" id="PF01610"/>
    </source>
</evidence>